<protein>
    <submittedName>
        <fullName evidence="2">Nucleotidyltransferase domain-containing protein</fullName>
        <ecNumber evidence="2">2.7.7.-</ecNumber>
    </submittedName>
</protein>
<dbReference type="EMBL" id="CP137642">
    <property type="protein sequence ID" value="WOX57515.1"/>
    <property type="molecule type" value="Genomic_DNA"/>
</dbReference>
<keyword evidence="3" id="KW-1185">Reference proteome</keyword>
<dbReference type="Gene3D" id="3.30.460.10">
    <property type="entry name" value="Beta Polymerase, domain 2"/>
    <property type="match status" value="1"/>
</dbReference>
<keyword evidence="2" id="KW-0808">Transferase</keyword>
<dbReference type="SUPFAM" id="SSF81301">
    <property type="entry name" value="Nucleotidyltransferase"/>
    <property type="match status" value="1"/>
</dbReference>
<name>A0AAX4FUE3_9EURY</name>
<dbReference type="AlphaFoldDB" id="A0AAX4FUE3"/>
<dbReference type="InterPro" id="IPR041633">
    <property type="entry name" value="Polbeta"/>
</dbReference>
<dbReference type="PANTHER" id="PTHR37030:SF1">
    <property type="entry name" value="NUCLEOTIDYLTRANSFERASE"/>
    <property type="match status" value="1"/>
</dbReference>
<evidence type="ECO:0000313" key="3">
    <source>
        <dbReference type="Proteomes" id="UP001305652"/>
    </source>
</evidence>
<dbReference type="PANTHER" id="PTHR37030">
    <property type="entry name" value="NUCLEOTIDYLTRANSFERASE"/>
    <property type="match status" value="1"/>
</dbReference>
<dbReference type="EC" id="2.7.7.-" evidence="2"/>
<reference evidence="2 3" key="1">
    <citation type="submission" date="2023-10" db="EMBL/GenBank/DDBJ databases">
        <title>The complete genome sequence of Methanoculleus receptaculi DSM 18860.</title>
        <authorList>
            <person name="Lai S.-J."/>
            <person name="You Y.-T."/>
            <person name="Chen S.-C."/>
        </authorList>
    </citation>
    <scope>NUCLEOTIDE SEQUENCE [LARGE SCALE GENOMIC DNA]</scope>
    <source>
        <strain evidence="2 3">DSM 18860</strain>
    </source>
</reference>
<dbReference type="CDD" id="cd05403">
    <property type="entry name" value="NT_KNTase_like"/>
    <property type="match status" value="1"/>
</dbReference>
<evidence type="ECO:0000259" key="1">
    <source>
        <dbReference type="Pfam" id="PF18765"/>
    </source>
</evidence>
<dbReference type="InterPro" id="IPR043519">
    <property type="entry name" value="NT_sf"/>
</dbReference>
<accession>A0AAX4FUE3</accession>
<dbReference type="GO" id="GO:0016779">
    <property type="term" value="F:nucleotidyltransferase activity"/>
    <property type="evidence" value="ECO:0007669"/>
    <property type="project" value="UniProtKB-KW"/>
</dbReference>
<proteinExistence type="predicted"/>
<keyword evidence="2" id="KW-0548">Nucleotidyltransferase</keyword>
<gene>
    <name evidence="2" type="ORF">R6Y96_09505</name>
</gene>
<dbReference type="Pfam" id="PF18765">
    <property type="entry name" value="Polbeta"/>
    <property type="match status" value="1"/>
</dbReference>
<feature type="domain" description="Polymerase beta nucleotidyltransferase" evidence="1">
    <location>
        <begin position="14"/>
        <end position="108"/>
    </location>
</feature>
<organism evidence="2 3">
    <name type="scientific">Methanoculleus receptaculi</name>
    <dbReference type="NCBI Taxonomy" id="394967"/>
    <lineage>
        <taxon>Archaea</taxon>
        <taxon>Methanobacteriati</taxon>
        <taxon>Methanobacteriota</taxon>
        <taxon>Stenosarchaea group</taxon>
        <taxon>Methanomicrobia</taxon>
        <taxon>Methanomicrobiales</taxon>
        <taxon>Methanomicrobiaceae</taxon>
        <taxon>Methanoculleus</taxon>
    </lineage>
</organism>
<dbReference type="GeneID" id="85733392"/>
<dbReference type="Proteomes" id="UP001305652">
    <property type="component" value="Chromosome"/>
</dbReference>
<dbReference type="KEGG" id="mrc:R6Y96_09505"/>
<sequence length="114" mass="12509">MMKEGTVDPEVLEEIIRRIVACSNPEKIVLFGSGARGEMGPASDIDLLVIKSGEFDAGSLTEEIYMNLIGIGKAVDIIVISSLDMERFRNSPYFIVYPALQQGREVYHAGEVST</sequence>
<dbReference type="RefSeq" id="WP_318621159.1">
    <property type="nucleotide sequence ID" value="NZ_CP137642.1"/>
</dbReference>
<evidence type="ECO:0000313" key="2">
    <source>
        <dbReference type="EMBL" id="WOX57515.1"/>
    </source>
</evidence>